<dbReference type="GO" id="GO:0005524">
    <property type="term" value="F:ATP binding"/>
    <property type="evidence" value="ECO:0007669"/>
    <property type="project" value="UniProtKB-KW"/>
</dbReference>
<evidence type="ECO:0000256" key="7">
    <source>
        <dbReference type="ARBA" id="ARBA00022741"/>
    </source>
</evidence>
<comment type="similarity">
    <text evidence="2">Belongs to the TsaE family.</text>
</comment>
<evidence type="ECO:0000256" key="6">
    <source>
        <dbReference type="ARBA" id="ARBA00022723"/>
    </source>
</evidence>
<evidence type="ECO:0000256" key="9">
    <source>
        <dbReference type="ARBA" id="ARBA00022842"/>
    </source>
</evidence>
<dbReference type="PANTHER" id="PTHR33540">
    <property type="entry name" value="TRNA THREONYLCARBAMOYLADENOSINE BIOSYNTHESIS PROTEIN TSAE"/>
    <property type="match status" value="1"/>
</dbReference>
<name>A0A381QM68_9ZZZZ</name>
<dbReference type="EMBL" id="UINC01001427">
    <property type="protein sequence ID" value="SUZ80421.1"/>
    <property type="molecule type" value="Genomic_DNA"/>
</dbReference>
<dbReference type="AlphaFoldDB" id="A0A381QM68"/>
<dbReference type="SUPFAM" id="SSF52540">
    <property type="entry name" value="P-loop containing nucleoside triphosphate hydrolases"/>
    <property type="match status" value="1"/>
</dbReference>
<evidence type="ECO:0000256" key="5">
    <source>
        <dbReference type="ARBA" id="ARBA00022694"/>
    </source>
</evidence>
<protein>
    <recommendedName>
        <fullName evidence="3">tRNA threonylcarbamoyladenosine biosynthesis protein TsaE</fullName>
    </recommendedName>
    <alternativeName>
        <fullName evidence="10">t(6)A37 threonylcarbamoyladenosine biosynthesis protein TsaE</fullName>
    </alternativeName>
</protein>
<keyword evidence="6" id="KW-0479">Metal-binding</keyword>
<comment type="subcellular location">
    <subcellularLocation>
        <location evidence="1">Cytoplasm</location>
    </subcellularLocation>
</comment>
<dbReference type="InterPro" id="IPR027417">
    <property type="entry name" value="P-loop_NTPase"/>
</dbReference>
<keyword evidence="7" id="KW-0547">Nucleotide-binding</keyword>
<dbReference type="Gene3D" id="3.40.50.300">
    <property type="entry name" value="P-loop containing nucleotide triphosphate hydrolases"/>
    <property type="match status" value="1"/>
</dbReference>
<dbReference type="GO" id="GO:0002949">
    <property type="term" value="P:tRNA threonylcarbamoyladenosine modification"/>
    <property type="evidence" value="ECO:0007669"/>
    <property type="project" value="InterPro"/>
</dbReference>
<dbReference type="Pfam" id="PF02367">
    <property type="entry name" value="TsaE"/>
    <property type="match status" value="1"/>
</dbReference>
<dbReference type="GO" id="GO:0005737">
    <property type="term" value="C:cytoplasm"/>
    <property type="evidence" value="ECO:0007669"/>
    <property type="project" value="UniProtKB-SubCell"/>
</dbReference>
<organism evidence="11">
    <name type="scientific">marine metagenome</name>
    <dbReference type="NCBI Taxonomy" id="408172"/>
    <lineage>
        <taxon>unclassified sequences</taxon>
        <taxon>metagenomes</taxon>
        <taxon>ecological metagenomes</taxon>
    </lineage>
</organism>
<evidence type="ECO:0000256" key="8">
    <source>
        <dbReference type="ARBA" id="ARBA00022840"/>
    </source>
</evidence>
<evidence type="ECO:0000256" key="10">
    <source>
        <dbReference type="ARBA" id="ARBA00032441"/>
    </source>
</evidence>
<evidence type="ECO:0000256" key="2">
    <source>
        <dbReference type="ARBA" id="ARBA00007599"/>
    </source>
</evidence>
<evidence type="ECO:0000256" key="4">
    <source>
        <dbReference type="ARBA" id="ARBA00022490"/>
    </source>
</evidence>
<keyword evidence="4" id="KW-0963">Cytoplasm</keyword>
<gene>
    <name evidence="11" type="ORF">METZ01_LOCUS33275</name>
</gene>
<keyword evidence="5" id="KW-0819">tRNA processing</keyword>
<sequence>MPKKYCGWMILLEGELGVGKTTLARAILGEFGHKGAVPSPTYTLVEPYDFPDGIIYHIDLYRVISLNEIEFLGWSDLYSGLMIIEWAEKFPALVNEADILIKLNYYSHGRACQLISISKRGSEILKSFKHDFFDLK</sequence>
<accession>A0A381QM68</accession>
<keyword evidence="9" id="KW-0460">Magnesium</keyword>
<dbReference type="NCBIfam" id="TIGR00150">
    <property type="entry name" value="T6A_YjeE"/>
    <property type="match status" value="1"/>
</dbReference>
<evidence type="ECO:0000256" key="1">
    <source>
        <dbReference type="ARBA" id="ARBA00004496"/>
    </source>
</evidence>
<evidence type="ECO:0000313" key="11">
    <source>
        <dbReference type="EMBL" id="SUZ80421.1"/>
    </source>
</evidence>
<dbReference type="GO" id="GO:0046872">
    <property type="term" value="F:metal ion binding"/>
    <property type="evidence" value="ECO:0007669"/>
    <property type="project" value="UniProtKB-KW"/>
</dbReference>
<evidence type="ECO:0000256" key="3">
    <source>
        <dbReference type="ARBA" id="ARBA00019010"/>
    </source>
</evidence>
<keyword evidence="8" id="KW-0067">ATP-binding</keyword>
<dbReference type="InterPro" id="IPR003442">
    <property type="entry name" value="T6A_TsaE"/>
</dbReference>
<proteinExistence type="inferred from homology"/>
<dbReference type="PANTHER" id="PTHR33540:SF2">
    <property type="entry name" value="TRNA THREONYLCARBAMOYLADENOSINE BIOSYNTHESIS PROTEIN TSAE"/>
    <property type="match status" value="1"/>
</dbReference>
<reference evidence="11" key="1">
    <citation type="submission" date="2018-05" db="EMBL/GenBank/DDBJ databases">
        <authorList>
            <person name="Lanie J.A."/>
            <person name="Ng W.-L."/>
            <person name="Kazmierczak K.M."/>
            <person name="Andrzejewski T.M."/>
            <person name="Davidsen T.M."/>
            <person name="Wayne K.J."/>
            <person name="Tettelin H."/>
            <person name="Glass J.I."/>
            <person name="Rusch D."/>
            <person name="Podicherti R."/>
            <person name="Tsui H.-C.T."/>
            <person name="Winkler M.E."/>
        </authorList>
    </citation>
    <scope>NUCLEOTIDE SEQUENCE</scope>
</reference>